<dbReference type="InterPro" id="IPR001387">
    <property type="entry name" value="Cro/C1-type_HTH"/>
</dbReference>
<dbReference type="EMBL" id="CP011158">
    <property type="protein sequence ID" value="ANB91145.1"/>
    <property type="molecule type" value="Genomic_DNA"/>
</dbReference>
<dbReference type="GO" id="GO:0003677">
    <property type="term" value="F:DNA binding"/>
    <property type="evidence" value="ECO:0007669"/>
    <property type="project" value="UniProtKB-KW"/>
</dbReference>
<dbReference type="PROSITE" id="PS50943">
    <property type="entry name" value="HTH_CROC1"/>
    <property type="match status" value="1"/>
</dbReference>
<evidence type="ECO:0000259" key="2">
    <source>
        <dbReference type="PROSITE" id="PS50943"/>
    </source>
</evidence>
<name>A0A160GEX1_9GAMM</name>
<organism evidence="4 6">
    <name type="scientific">Moraxella ovis</name>
    <dbReference type="NCBI Taxonomy" id="29433"/>
    <lineage>
        <taxon>Bacteria</taxon>
        <taxon>Pseudomonadati</taxon>
        <taxon>Pseudomonadota</taxon>
        <taxon>Gammaproteobacteria</taxon>
        <taxon>Moraxellales</taxon>
        <taxon>Moraxellaceae</taxon>
        <taxon>Moraxella</taxon>
    </lineage>
</organism>
<proteinExistence type="predicted"/>
<dbReference type="RefSeq" id="WP_063513729.1">
    <property type="nucleotide sequence ID" value="NZ_CP011158.1"/>
</dbReference>
<accession>A0A160GEX1</accession>
<dbReference type="Pfam" id="PF01381">
    <property type="entry name" value="HTH_3"/>
    <property type="match status" value="1"/>
</dbReference>
<reference evidence="4 6" key="2">
    <citation type="submission" date="2018-06" db="EMBL/GenBank/DDBJ databases">
        <authorList>
            <consortium name="Pathogen Informatics"/>
            <person name="Doyle S."/>
        </authorList>
    </citation>
    <scope>NUCLEOTIDE SEQUENCE [LARGE SCALE GENOMIC DNA]</scope>
    <source>
        <strain evidence="4 6">NCTC11227</strain>
    </source>
</reference>
<evidence type="ECO:0000256" key="1">
    <source>
        <dbReference type="ARBA" id="ARBA00023125"/>
    </source>
</evidence>
<dbReference type="SMART" id="SM00530">
    <property type="entry name" value="HTH_XRE"/>
    <property type="match status" value="1"/>
</dbReference>
<keyword evidence="1" id="KW-0238">DNA-binding</keyword>
<dbReference type="STRING" id="29433.MOVS_03165"/>
<dbReference type="CDD" id="cd00093">
    <property type="entry name" value="HTH_XRE"/>
    <property type="match status" value="1"/>
</dbReference>
<dbReference type="InterPro" id="IPR010982">
    <property type="entry name" value="Lambda_DNA-bd_dom_sf"/>
</dbReference>
<dbReference type="Proteomes" id="UP000076765">
    <property type="component" value="Chromosome"/>
</dbReference>
<dbReference type="AlphaFoldDB" id="A0A160GEX1"/>
<feature type="domain" description="HTH cro/C1-type" evidence="2">
    <location>
        <begin position="17"/>
        <end position="71"/>
    </location>
</feature>
<dbReference type="KEGG" id="moi:MOVS_03165"/>
<reference evidence="3 5" key="1">
    <citation type="submission" date="2015-04" db="EMBL/GenBank/DDBJ databases">
        <authorList>
            <person name="Calcutt M.J."/>
            <person name="Foecking M.F."/>
        </authorList>
    </citation>
    <scope>NUCLEOTIDE SEQUENCE [LARGE SCALE GENOMIC DNA]</scope>
    <source>
        <strain evidence="3 5">199/55</strain>
    </source>
</reference>
<dbReference type="SUPFAM" id="SSF47413">
    <property type="entry name" value="lambda repressor-like DNA-binding domains"/>
    <property type="match status" value="1"/>
</dbReference>
<dbReference type="PANTHER" id="PTHR46558:SF4">
    <property type="entry name" value="DNA-BIDING PHAGE PROTEIN"/>
    <property type="match status" value="1"/>
</dbReference>
<dbReference type="Gene3D" id="1.10.260.40">
    <property type="entry name" value="lambda repressor-like DNA-binding domains"/>
    <property type="match status" value="1"/>
</dbReference>
<evidence type="ECO:0000313" key="4">
    <source>
        <dbReference type="EMBL" id="STY86675.1"/>
    </source>
</evidence>
<dbReference type="EMBL" id="UGPW01000001">
    <property type="protein sequence ID" value="STY86675.1"/>
    <property type="molecule type" value="Genomic_DNA"/>
</dbReference>
<evidence type="ECO:0000313" key="6">
    <source>
        <dbReference type="Proteomes" id="UP000255102"/>
    </source>
</evidence>
<evidence type="ECO:0000313" key="3">
    <source>
        <dbReference type="EMBL" id="ANB91145.1"/>
    </source>
</evidence>
<gene>
    <name evidence="3" type="ORF">MOVS_03165</name>
    <name evidence="4" type="ORF">NCTC11227_00665</name>
</gene>
<sequence length="110" mass="12853">MAQIISTQIDKLIGKRIQLKRKEKGWSAEKMAELLDVSQQQLSRYERGVNKINVAHLVEIANLLQTPIDYFFEDCIKKVDYRQNSYDAAWQKLTNEQKRAVLTLIQTLTK</sequence>
<protein>
    <submittedName>
        <fullName evidence="4">Anaerobic benzoate catabolism transcriptional regulator</fullName>
    </submittedName>
    <submittedName>
        <fullName evidence="3">XRE family transcriptional regulator</fullName>
    </submittedName>
</protein>
<evidence type="ECO:0000313" key="5">
    <source>
        <dbReference type="Proteomes" id="UP000076765"/>
    </source>
</evidence>
<dbReference type="Proteomes" id="UP000255102">
    <property type="component" value="Unassembled WGS sequence"/>
</dbReference>
<dbReference type="PANTHER" id="PTHR46558">
    <property type="entry name" value="TRACRIPTIONAL REGULATORY PROTEIN-RELATED-RELATED"/>
    <property type="match status" value="1"/>
</dbReference>
<keyword evidence="5" id="KW-1185">Reference proteome</keyword>